<protein>
    <recommendedName>
        <fullName evidence="8">Major facilitator superfamily (MFS) profile domain-containing protein</fullName>
    </recommendedName>
</protein>
<dbReference type="GO" id="GO:0016020">
    <property type="term" value="C:membrane"/>
    <property type="evidence" value="ECO:0007669"/>
    <property type="project" value="UniProtKB-SubCell"/>
</dbReference>
<dbReference type="GeneID" id="100121970"/>
<keyword evidence="3 7" id="KW-0812">Transmembrane</keyword>
<evidence type="ECO:0000259" key="8">
    <source>
        <dbReference type="PROSITE" id="PS50850"/>
    </source>
</evidence>
<dbReference type="SUPFAM" id="SSF103473">
    <property type="entry name" value="MFS general substrate transporter"/>
    <property type="match status" value="1"/>
</dbReference>
<dbReference type="EnsemblMetazoa" id="XM_001605522">
    <property type="protein sequence ID" value="XP_001605572"/>
    <property type="gene ID" value="LOC100121970"/>
</dbReference>
<dbReference type="RefSeq" id="XP_031780020.1">
    <property type="nucleotide sequence ID" value="XM_031924160.2"/>
</dbReference>
<feature type="transmembrane region" description="Helical" evidence="7">
    <location>
        <begin position="168"/>
        <end position="189"/>
    </location>
</feature>
<dbReference type="OrthoDB" id="2985014at2759"/>
<dbReference type="RefSeq" id="XP_008217761.1">
    <property type="nucleotide sequence ID" value="XM_008219539.3"/>
</dbReference>
<evidence type="ECO:0000256" key="5">
    <source>
        <dbReference type="ARBA" id="ARBA00022989"/>
    </source>
</evidence>
<dbReference type="InterPro" id="IPR050382">
    <property type="entry name" value="MFS_Na/Anion_cotransporter"/>
</dbReference>
<dbReference type="RefSeq" id="XP_001605572.3">
    <property type="nucleotide sequence ID" value="XM_001605522.6"/>
</dbReference>
<dbReference type="PANTHER" id="PTHR11662">
    <property type="entry name" value="SOLUTE CARRIER FAMILY 17"/>
    <property type="match status" value="1"/>
</dbReference>
<dbReference type="AlphaFoldDB" id="A0A7M7Q468"/>
<dbReference type="FunFam" id="1.20.1250.20:FF:000003">
    <property type="entry name" value="Solute carrier family 17 member 3"/>
    <property type="match status" value="1"/>
</dbReference>
<evidence type="ECO:0000256" key="1">
    <source>
        <dbReference type="ARBA" id="ARBA00004141"/>
    </source>
</evidence>
<feature type="domain" description="Major facilitator superfamily (MFS) profile" evidence="8">
    <location>
        <begin position="53"/>
        <end position="484"/>
    </location>
</feature>
<feature type="transmembrane region" description="Helical" evidence="7">
    <location>
        <begin position="201"/>
        <end position="220"/>
    </location>
</feature>
<feature type="transmembrane region" description="Helical" evidence="7">
    <location>
        <begin position="292"/>
        <end position="317"/>
    </location>
</feature>
<dbReference type="EnsemblMetazoa" id="XM_008219539">
    <property type="protein sequence ID" value="XP_008217761"/>
    <property type="gene ID" value="LOC100121970"/>
</dbReference>
<dbReference type="EnsemblMetazoa" id="XM_008219538">
    <property type="protein sequence ID" value="XP_008217760"/>
    <property type="gene ID" value="LOC100121970"/>
</dbReference>
<evidence type="ECO:0000256" key="6">
    <source>
        <dbReference type="ARBA" id="ARBA00023136"/>
    </source>
</evidence>
<dbReference type="EnsemblMetazoa" id="XM_031924160">
    <property type="protein sequence ID" value="XP_031780020"/>
    <property type="gene ID" value="LOC100121970"/>
</dbReference>
<dbReference type="InterPro" id="IPR020846">
    <property type="entry name" value="MFS_dom"/>
</dbReference>
<feature type="transmembrane region" description="Helical" evidence="7">
    <location>
        <begin position="366"/>
        <end position="387"/>
    </location>
</feature>
<feature type="transmembrane region" description="Helical" evidence="7">
    <location>
        <begin position="28"/>
        <end position="48"/>
    </location>
</feature>
<evidence type="ECO:0000256" key="2">
    <source>
        <dbReference type="ARBA" id="ARBA00022448"/>
    </source>
</evidence>
<dbReference type="Pfam" id="PF07690">
    <property type="entry name" value="MFS_1"/>
    <property type="match status" value="1"/>
</dbReference>
<organism evidence="9 10">
    <name type="scientific">Nasonia vitripennis</name>
    <name type="common">Parasitic wasp</name>
    <dbReference type="NCBI Taxonomy" id="7425"/>
    <lineage>
        <taxon>Eukaryota</taxon>
        <taxon>Metazoa</taxon>
        <taxon>Ecdysozoa</taxon>
        <taxon>Arthropoda</taxon>
        <taxon>Hexapoda</taxon>
        <taxon>Insecta</taxon>
        <taxon>Pterygota</taxon>
        <taxon>Neoptera</taxon>
        <taxon>Endopterygota</taxon>
        <taxon>Hymenoptera</taxon>
        <taxon>Apocrita</taxon>
        <taxon>Proctotrupomorpha</taxon>
        <taxon>Chalcidoidea</taxon>
        <taxon>Pteromalidae</taxon>
        <taxon>Pteromalinae</taxon>
        <taxon>Nasonia</taxon>
    </lineage>
</organism>
<reference evidence="9" key="1">
    <citation type="submission" date="2021-01" db="UniProtKB">
        <authorList>
            <consortium name="EnsemblMetazoa"/>
        </authorList>
    </citation>
    <scope>IDENTIFICATION</scope>
</reference>
<feature type="transmembrane region" description="Helical" evidence="7">
    <location>
        <begin position="461"/>
        <end position="479"/>
    </location>
</feature>
<evidence type="ECO:0000313" key="10">
    <source>
        <dbReference type="Proteomes" id="UP000002358"/>
    </source>
</evidence>
<feature type="transmembrane region" description="Helical" evidence="7">
    <location>
        <begin position="329"/>
        <end position="354"/>
    </location>
</feature>
<comment type="subcellular location">
    <subcellularLocation>
        <location evidence="1">Membrane</location>
        <topology evidence="1">Multi-pass membrane protein</topology>
    </subcellularLocation>
</comment>
<dbReference type="InterPro" id="IPR011701">
    <property type="entry name" value="MFS"/>
</dbReference>
<dbReference type="EnsemblMetazoa" id="XM_008219540">
    <property type="protein sequence ID" value="XP_008217762"/>
    <property type="gene ID" value="LOC100121970"/>
</dbReference>
<keyword evidence="6 7" id="KW-0472">Membrane</keyword>
<dbReference type="Gene3D" id="1.20.1250.20">
    <property type="entry name" value="MFS general substrate transporter like domains"/>
    <property type="match status" value="2"/>
</dbReference>
<dbReference type="FunCoup" id="A0A7M7Q468">
    <property type="interactions" value="5"/>
</dbReference>
<feature type="transmembrane region" description="Helical" evidence="7">
    <location>
        <begin position="227"/>
        <end position="245"/>
    </location>
</feature>
<keyword evidence="4" id="KW-0769">Symport</keyword>
<dbReference type="GO" id="GO:0006820">
    <property type="term" value="P:monoatomic anion transport"/>
    <property type="evidence" value="ECO:0007669"/>
    <property type="project" value="TreeGrafter"/>
</dbReference>
<name>A0A7M7Q468_NASVI</name>
<dbReference type="SMR" id="A0A7M7Q468"/>
<evidence type="ECO:0000256" key="3">
    <source>
        <dbReference type="ARBA" id="ARBA00022692"/>
    </source>
</evidence>
<evidence type="ECO:0000256" key="7">
    <source>
        <dbReference type="SAM" id="Phobius"/>
    </source>
</evidence>
<keyword evidence="5 7" id="KW-1133">Transmembrane helix</keyword>
<dbReference type="RefSeq" id="XP_008217762.1">
    <property type="nucleotide sequence ID" value="XM_008219540.4"/>
</dbReference>
<dbReference type="PROSITE" id="PS50850">
    <property type="entry name" value="MFS"/>
    <property type="match status" value="1"/>
</dbReference>
<keyword evidence="2" id="KW-0813">Transport</keyword>
<feature type="transmembrane region" description="Helical" evidence="7">
    <location>
        <begin position="394"/>
        <end position="416"/>
    </location>
</feature>
<dbReference type="GO" id="GO:0015293">
    <property type="term" value="F:symporter activity"/>
    <property type="evidence" value="ECO:0007669"/>
    <property type="project" value="UniProtKB-KW"/>
</dbReference>
<feature type="transmembrane region" description="Helical" evidence="7">
    <location>
        <begin position="138"/>
        <end position="156"/>
    </location>
</feature>
<dbReference type="InParanoid" id="A0A7M7Q468"/>
<feature type="transmembrane region" description="Helical" evidence="7">
    <location>
        <begin position="113"/>
        <end position="132"/>
    </location>
</feature>
<keyword evidence="10" id="KW-1185">Reference proteome</keyword>
<evidence type="ECO:0000256" key="4">
    <source>
        <dbReference type="ARBA" id="ARBA00022847"/>
    </source>
</evidence>
<proteinExistence type="predicted"/>
<sequence>MESSERYEESPVYKTTSAYNFRRLADMIPARVVLYMLSFSGFVVSFMMRMDINLAMVSMVKYASSDNVSIILTCDSESNSTAQAMEGDNSSKTERAEGEFDWSPAIQSTIIGSFYWCYILSQVVGGVLTQYFGTKTVFGGSQLLTAICSLLIPTAAEFHYGAIIALRSIQGVASGLTWPAMYAIVGHWIPVVERSRFMSSFQGFSFGIGITYPLAGFLIAHFGWRTVFYTTGSIGALWCVFWYFFAFDTPSSHPRISSQEFQYIQGSVGTVATDLSEGTKVPWKSILTSWPAWSIGITTFGRIWVHYVFIIAGPMYIKTVLGLSIQANGILSGAPFICSYFSSVVFCWVADLLVRKQILSLTNVRKIFTALSQVVPGILVLLIGYLGCNIVMSLLIWFIAVTLITAAYAGAMANIVDIAPNFAGPVLAFAQTIHMTASFVSPIVAGLLTQESQSLDAWRKVFGVTACVACGTYVVYQIFGTADIQPWNYPDQKYPQSVVEDSQPLNDSPSHKAKIVIRRPSNHSVGV</sequence>
<feature type="transmembrane region" description="Helical" evidence="7">
    <location>
        <begin position="428"/>
        <end position="449"/>
    </location>
</feature>
<dbReference type="RefSeq" id="XP_008217760.1">
    <property type="nucleotide sequence ID" value="XM_008219538.4"/>
</dbReference>
<accession>A0A7M7Q468</accession>
<evidence type="ECO:0000313" key="9">
    <source>
        <dbReference type="EnsemblMetazoa" id="XP_031780020"/>
    </source>
</evidence>
<dbReference type="CDD" id="cd17318">
    <property type="entry name" value="MFS_SLC17"/>
    <property type="match status" value="1"/>
</dbReference>
<dbReference type="Proteomes" id="UP000002358">
    <property type="component" value="Chromosome 2"/>
</dbReference>
<dbReference type="KEGG" id="nvi:100121970"/>
<dbReference type="InterPro" id="IPR036259">
    <property type="entry name" value="MFS_trans_sf"/>
</dbReference>
<dbReference type="PANTHER" id="PTHR11662:SF77">
    <property type="entry name" value="MAJOR FACILITATOR SUPERFAMILY TRANSPORTER 17, ISOFORM F"/>
    <property type="match status" value="1"/>
</dbReference>